<evidence type="ECO:0000313" key="4">
    <source>
        <dbReference type="Proteomes" id="UP000324194"/>
    </source>
</evidence>
<dbReference type="GO" id="GO:0016020">
    <property type="term" value="C:membrane"/>
    <property type="evidence" value="ECO:0007669"/>
    <property type="project" value="TreeGrafter"/>
</dbReference>
<dbReference type="Pfam" id="PF00561">
    <property type="entry name" value="Abhydrolase_1"/>
    <property type="match status" value="1"/>
</dbReference>
<dbReference type="AlphaFoldDB" id="A0A5E4PGF5"/>
<dbReference type="InterPro" id="IPR029058">
    <property type="entry name" value="AB_hydrolase_fold"/>
</dbReference>
<keyword evidence="1" id="KW-0378">Hydrolase</keyword>
<dbReference type="PANTHER" id="PTHR43798">
    <property type="entry name" value="MONOACYLGLYCEROL LIPASE"/>
    <property type="match status" value="1"/>
</dbReference>
<dbReference type="Proteomes" id="UP000324194">
    <property type="component" value="Chromosome 1"/>
</dbReference>
<dbReference type="GO" id="GO:0016787">
    <property type="term" value="F:hydrolase activity"/>
    <property type="evidence" value="ECO:0007669"/>
    <property type="project" value="UniProtKB-KW"/>
</dbReference>
<feature type="domain" description="AB hydrolase-1" evidence="2">
    <location>
        <begin position="49"/>
        <end position="284"/>
    </location>
</feature>
<dbReference type="PANTHER" id="PTHR43798:SF31">
    <property type="entry name" value="AB HYDROLASE SUPERFAMILY PROTEIN YCLE"/>
    <property type="match status" value="1"/>
</dbReference>
<dbReference type="EMBL" id="LR699119">
    <property type="protein sequence ID" value="VVC75436.1"/>
    <property type="molecule type" value="Genomic_DNA"/>
</dbReference>
<dbReference type="SUPFAM" id="SSF53474">
    <property type="entry name" value="alpha/beta-Hydrolases"/>
    <property type="match status" value="1"/>
</dbReference>
<dbReference type="Gene3D" id="3.40.50.1820">
    <property type="entry name" value="alpha/beta hydrolase"/>
    <property type="match status" value="1"/>
</dbReference>
<dbReference type="PRINTS" id="PR00111">
    <property type="entry name" value="ABHYDROLASE"/>
</dbReference>
<keyword evidence="4" id="KW-1185">Reference proteome</keyword>
<gene>
    <name evidence="3" type="ORF">AQUSIP_07260</name>
</gene>
<evidence type="ECO:0000256" key="1">
    <source>
        <dbReference type="ARBA" id="ARBA00022801"/>
    </source>
</evidence>
<dbReference type="KEGG" id="asip:AQUSIP_07260"/>
<protein>
    <submittedName>
        <fullName evidence="3">Arylesterase</fullName>
    </submittedName>
</protein>
<evidence type="ECO:0000259" key="2">
    <source>
        <dbReference type="Pfam" id="PF00561"/>
    </source>
</evidence>
<dbReference type="RefSeq" id="WP_172622721.1">
    <property type="nucleotide sequence ID" value="NZ_LR699119.1"/>
</dbReference>
<evidence type="ECO:0000313" key="3">
    <source>
        <dbReference type="EMBL" id="VVC75436.1"/>
    </source>
</evidence>
<proteinExistence type="predicted"/>
<name>A0A5E4PGF5_9COXI</name>
<reference evidence="3 4" key="1">
    <citation type="submission" date="2019-08" db="EMBL/GenBank/DDBJ databases">
        <authorList>
            <person name="Guy L."/>
        </authorList>
    </citation>
    <scope>NUCLEOTIDE SEQUENCE [LARGE SCALE GENOMIC DNA]</scope>
    <source>
        <strain evidence="3 4">SGT-108</strain>
    </source>
</reference>
<accession>A0A5E4PGF5</accession>
<dbReference type="InterPro" id="IPR000073">
    <property type="entry name" value="AB_hydrolase_1"/>
</dbReference>
<sequence>MISQLKKIGCSIMFLLLVAPAFGKSIKSNFINLNNRVRIHYYDNNNGSNVILFVHGLPLNADSWRPQLENFQKKYRVIALDLPGYGLSTSLPTPIPAELSAWYANVISHFLKKLGVKNVVFIGFASAGHIGMKFSATYPDQVDKLIVINSSPQFNQGPDWPYGFTSGKNKSIVEKITHNDFKNTIESIINVATQEKCNCGLDELRARFYKMGMMSSKKTLLGFFNHIAHENFRPLLKKIHVPTLIITSNLGLEVPQEVGLYLRRNIPDSQLVEINGADHFVFATSANYVNQVIERFLTPICTFEAGQSIPRSECLA</sequence>
<dbReference type="InterPro" id="IPR050266">
    <property type="entry name" value="AB_hydrolase_sf"/>
</dbReference>
<organism evidence="3 4">
    <name type="scientific">Aquicella siphonis</name>
    <dbReference type="NCBI Taxonomy" id="254247"/>
    <lineage>
        <taxon>Bacteria</taxon>
        <taxon>Pseudomonadati</taxon>
        <taxon>Pseudomonadota</taxon>
        <taxon>Gammaproteobacteria</taxon>
        <taxon>Legionellales</taxon>
        <taxon>Coxiellaceae</taxon>
        <taxon>Aquicella</taxon>
    </lineage>
</organism>